<keyword evidence="1" id="KW-0696">RNA-directed RNA polymerase</keyword>
<evidence type="ECO:0000256" key="1">
    <source>
        <dbReference type="ARBA" id="ARBA00022484"/>
    </source>
</evidence>
<name>A0A977KQ15_9VIRU</name>
<protein>
    <submittedName>
        <fullName evidence="4">RNA-dependent polymerase</fullName>
    </submittedName>
</protein>
<dbReference type="InterPro" id="IPR043502">
    <property type="entry name" value="DNA/RNA_pol_sf"/>
</dbReference>
<keyword evidence="3" id="KW-0548">Nucleotidyltransferase</keyword>
<reference evidence="4" key="1">
    <citation type="journal article" date="2022" name="bioRxiv">
        <title>Diverse RNA viruses associated with diatom, eustigmatophyte, dinoflagellate and rhodophyte microalgae cultures.</title>
        <authorList>
            <person name="Charon J."/>
            <person name="Kahlke T."/>
            <person name="Larsson M.E."/>
            <person name="Abbriano R."/>
            <person name="Commault A."/>
            <person name="Burke J."/>
            <person name="Ralph P."/>
            <person name="Holmes E.C."/>
        </authorList>
    </citation>
    <scope>NUCLEOTIDE SEQUENCE</scope>
    <source>
        <strain evidence="4">Rhomacul1</strain>
    </source>
</reference>
<evidence type="ECO:0000256" key="2">
    <source>
        <dbReference type="ARBA" id="ARBA00022679"/>
    </source>
</evidence>
<dbReference type="SUPFAM" id="SSF56672">
    <property type="entry name" value="DNA/RNA polymerases"/>
    <property type="match status" value="1"/>
</dbReference>
<proteinExistence type="predicted"/>
<evidence type="ECO:0000256" key="3">
    <source>
        <dbReference type="ARBA" id="ARBA00022695"/>
    </source>
</evidence>
<evidence type="ECO:0000313" key="4">
    <source>
        <dbReference type="EMBL" id="UXE05528.1"/>
    </source>
</evidence>
<organism evidence="4">
    <name type="scientific">Phineus pisuviri-like virus 1</name>
    <dbReference type="NCBI Taxonomy" id="2980096"/>
    <lineage>
        <taxon>Viruses</taxon>
        <taxon>Riboviria</taxon>
        <taxon>Orthornavirae</taxon>
        <taxon>Pisuviricota</taxon>
    </lineage>
</organism>
<dbReference type="GO" id="GO:0003968">
    <property type="term" value="F:RNA-directed RNA polymerase activity"/>
    <property type="evidence" value="ECO:0007669"/>
    <property type="project" value="UniProtKB-KW"/>
</dbReference>
<keyword evidence="2" id="KW-0808">Transferase</keyword>
<sequence length="618" mass="70072">MMKVEIGPHPSYGLALPPLGADQKRIQVRGYLAKRLKDIKARSMEPRHEQLEKKVEFEKMFNTVTSSLQDLLTDYDREVVLPSTCALSMIKPSHTDLEEKGTLVDSGSDTLYDEAVVKAVGEWYRKFHKDEFVSTKIRLPRGKNTGYPILVGGMSRESNSAALAWHVAVALGAQKKGWTLADLNRFMAQYHGEPFFMYGERYQHTGKYMPLISNMEIKWTKNFEPRVRSIWMPPKYAIAWNKPHANYWVNLYLNTPVHTQDRVELDKGIRGRMDTGNFDGFAIDVSGFDRQHGGKRGTQILRMLTDMAPIGSFDDIATEWDMRGISFYRGNVYESRNRPLLFSGFSHTTAVGCAAGMVAMTQAFCHILSVTPDNFLNNIMGTSVFPYAWGDDLVVLVDKKHNLQMVDIVSAYQVSCKIEVTEEPTLKYLGSNYAKSTFGGSMDLGYSVGRAIQQQFFPERRKEYPFSTIGLIARCDLMGAKGEAFFKAIQDRHWDDELLGEKISWGERHGFIESVADDIEKYAKRISQMDDVLNMLVHGLADHPDVQTGFEVYDDFLGKSSVDLTDPESFLREEGGIPDSLINSVKRVLTGDFSNYAMSVDEFTRFSGLKWNRSDVVY</sequence>
<dbReference type="EMBL" id="OP191693">
    <property type="protein sequence ID" value="UXE05528.1"/>
    <property type="molecule type" value="Genomic_RNA"/>
</dbReference>
<accession>A0A977KQ15</accession>